<dbReference type="EMBL" id="LRRQ01000127">
    <property type="protein sequence ID" value="OAM88516.1"/>
    <property type="molecule type" value="Genomic_DNA"/>
</dbReference>
<comment type="caution">
    <text evidence="1">The sequence shown here is derived from an EMBL/GenBank/DDBJ whole genome shotgun (WGS) entry which is preliminary data.</text>
</comment>
<gene>
    <name evidence="1" type="ORF">AW736_16925</name>
</gene>
<protein>
    <submittedName>
        <fullName evidence="1">Uncharacterized protein</fullName>
    </submittedName>
</protein>
<dbReference type="Proteomes" id="UP000078486">
    <property type="component" value="Unassembled WGS sequence"/>
</dbReference>
<accession>A0A178IHH6</accession>
<dbReference type="AlphaFoldDB" id="A0A178IHH6"/>
<evidence type="ECO:0000313" key="2">
    <source>
        <dbReference type="Proteomes" id="UP000078486"/>
    </source>
</evidence>
<sequence>MVFVDSVPVIIAAPAPFVEVSRNLPEAFAQRSRAVSASGRLLAWFIPALSLQENQPGGKPTRCRALQVQVLREMEPVRYDAQTFKALRDETLGRAPRITEDDAATVFGILDLKPLGQKPGGQKILGGAELGRDSFTLCIAVGTEGGDQLGGRKIETSVTCVTYMLIQEKILLLTVTGPDLSADELRNAMRLTREWLALLRWPAKT</sequence>
<proteinExistence type="predicted"/>
<dbReference type="STRING" id="1184151.AW736_16925"/>
<evidence type="ECO:0000313" key="1">
    <source>
        <dbReference type="EMBL" id="OAM88516.1"/>
    </source>
</evidence>
<dbReference type="RefSeq" id="WP_068771466.1">
    <property type="nucleotide sequence ID" value="NZ_CP109796.1"/>
</dbReference>
<keyword evidence="2" id="KW-1185">Reference proteome</keyword>
<name>A0A178IHH6_9BACT</name>
<organism evidence="1 2">
    <name type="scientific">Termitidicoccus mucosus</name>
    <dbReference type="NCBI Taxonomy" id="1184151"/>
    <lineage>
        <taxon>Bacteria</taxon>
        <taxon>Pseudomonadati</taxon>
        <taxon>Verrucomicrobiota</taxon>
        <taxon>Opitutia</taxon>
        <taxon>Opitutales</taxon>
        <taxon>Opitutaceae</taxon>
        <taxon>Termitidicoccus</taxon>
    </lineage>
</organism>
<reference evidence="1 2" key="1">
    <citation type="submission" date="2016-01" db="EMBL/GenBank/DDBJ databases">
        <title>High potential of lignocellulose degradation of a new Verrucomicrobia species.</title>
        <authorList>
            <person name="Wang Y."/>
            <person name="Shi Y."/>
            <person name="Qiu Z."/>
            <person name="Liu S."/>
            <person name="Yang H."/>
        </authorList>
    </citation>
    <scope>NUCLEOTIDE SEQUENCE [LARGE SCALE GENOMIC DNA]</scope>
    <source>
        <strain evidence="1 2">TSB47</strain>
    </source>
</reference>